<dbReference type="PANTHER" id="PTHR21666">
    <property type="entry name" value="PEPTIDASE-RELATED"/>
    <property type="match status" value="1"/>
</dbReference>
<dbReference type="InterPro" id="IPR016047">
    <property type="entry name" value="M23ase_b-sheet_dom"/>
</dbReference>
<dbReference type="SUPFAM" id="SSF51261">
    <property type="entry name" value="Duplicated hybrid motif"/>
    <property type="match status" value="1"/>
</dbReference>
<reference evidence="3 4" key="1">
    <citation type="submission" date="2017-05" db="EMBL/GenBank/DDBJ databases">
        <authorList>
            <person name="Varghese N."/>
            <person name="Submissions S."/>
        </authorList>
    </citation>
    <scope>NUCLEOTIDE SEQUENCE [LARGE SCALE GENOMIC DNA]</scope>
    <source>
        <strain evidence="3 4">DSM 21985</strain>
    </source>
</reference>
<name>A0A521FDR9_9BACT</name>
<evidence type="ECO:0000313" key="4">
    <source>
        <dbReference type="Proteomes" id="UP000317557"/>
    </source>
</evidence>
<accession>A0A521FDR9</accession>
<dbReference type="GO" id="GO:0004222">
    <property type="term" value="F:metalloendopeptidase activity"/>
    <property type="evidence" value="ECO:0007669"/>
    <property type="project" value="TreeGrafter"/>
</dbReference>
<evidence type="ECO:0000256" key="1">
    <source>
        <dbReference type="SAM" id="Phobius"/>
    </source>
</evidence>
<dbReference type="AlphaFoldDB" id="A0A521FDR9"/>
<dbReference type="EMBL" id="FXTP01000017">
    <property type="protein sequence ID" value="SMO94144.1"/>
    <property type="molecule type" value="Genomic_DNA"/>
</dbReference>
<sequence length="293" mass="33641">MPKSIYKYSYLLAAFCKKYIGVWYLQKLSLVAFMLMPLMLFQGNEPVSVFKVEGEDEIYVYVRNRHIYPITIEVQFELENLTSQDQFPFNGVIDANDQQKIATLSYQNKSESWKYGSRYRYFMGDIHAKHDSFYAYRLPFKKGLAYRVNQGYNSTFTHKDNLSYSLDFDMPEGGEVYAARDGLVVEFEESNNLGGPLDKYMDKANYLTIMHSDGTFADYIHLKKDGVLVETGQEIRRGQLIGYSGNTGFTTGPHLHFTVKKTKQGGGFVSLPVRFHTIDGVMKLEEGALYTAY</sequence>
<evidence type="ECO:0000313" key="3">
    <source>
        <dbReference type="EMBL" id="SMO94144.1"/>
    </source>
</evidence>
<feature type="transmembrane region" description="Helical" evidence="1">
    <location>
        <begin position="21"/>
        <end position="41"/>
    </location>
</feature>
<dbReference type="Pfam" id="PF01551">
    <property type="entry name" value="Peptidase_M23"/>
    <property type="match status" value="1"/>
</dbReference>
<keyword evidence="3" id="KW-0378">Hydrolase</keyword>
<dbReference type="Gene3D" id="2.70.70.10">
    <property type="entry name" value="Glucose Permease (Domain IIA)"/>
    <property type="match status" value="1"/>
</dbReference>
<keyword evidence="1" id="KW-0812">Transmembrane</keyword>
<dbReference type="RefSeq" id="WP_142455907.1">
    <property type="nucleotide sequence ID" value="NZ_FXTP01000017.1"/>
</dbReference>
<protein>
    <submittedName>
        <fullName evidence="3">Murein DD-endopeptidase MepM and murein hydrolase activator NlpD, contain LysM domain</fullName>
    </submittedName>
</protein>
<dbReference type="InterPro" id="IPR011055">
    <property type="entry name" value="Dup_hybrid_motif"/>
</dbReference>
<keyword evidence="4" id="KW-1185">Reference proteome</keyword>
<dbReference type="PANTHER" id="PTHR21666:SF270">
    <property type="entry name" value="MUREIN HYDROLASE ACTIVATOR ENVC"/>
    <property type="match status" value="1"/>
</dbReference>
<dbReference type="Proteomes" id="UP000317557">
    <property type="component" value="Unassembled WGS sequence"/>
</dbReference>
<evidence type="ECO:0000259" key="2">
    <source>
        <dbReference type="Pfam" id="PF01551"/>
    </source>
</evidence>
<organism evidence="3 4">
    <name type="scientific">Gracilimonas mengyeensis</name>
    <dbReference type="NCBI Taxonomy" id="1302730"/>
    <lineage>
        <taxon>Bacteria</taxon>
        <taxon>Pseudomonadati</taxon>
        <taxon>Balneolota</taxon>
        <taxon>Balneolia</taxon>
        <taxon>Balneolales</taxon>
        <taxon>Balneolaceae</taxon>
        <taxon>Gracilimonas</taxon>
    </lineage>
</organism>
<dbReference type="CDD" id="cd12797">
    <property type="entry name" value="M23_peptidase"/>
    <property type="match status" value="1"/>
</dbReference>
<dbReference type="InterPro" id="IPR050570">
    <property type="entry name" value="Cell_wall_metabolism_enzyme"/>
</dbReference>
<gene>
    <name evidence="3" type="ORF">SAMN06265219_11752</name>
</gene>
<proteinExistence type="predicted"/>
<keyword evidence="1" id="KW-1133">Transmembrane helix</keyword>
<feature type="domain" description="M23ase beta-sheet core" evidence="2">
    <location>
        <begin position="164"/>
        <end position="263"/>
    </location>
</feature>
<keyword evidence="1" id="KW-0472">Membrane</keyword>
<dbReference type="OrthoDB" id="9809488at2"/>